<dbReference type="AlphaFoldDB" id="A0A9D2KBF0"/>
<evidence type="ECO:0000313" key="2">
    <source>
        <dbReference type="Proteomes" id="UP000824176"/>
    </source>
</evidence>
<protein>
    <submittedName>
        <fullName evidence="1">Uncharacterized protein</fullName>
    </submittedName>
</protein>
<name>A0A9D2KBF0_9BACT</name>
<gene>
    <name evidence="1" type="ORF">H9804_03805</name>
</gene>
<evidence type="ECO:0000313" key="1">
    <source>
        <dbReference type="EMBL" id="HIZ89046.1"/>
    </source>
</evidence>
<dbReference type="Proteomes" id="UP000824176">
    <property type="component" value="Unassembled WGS sequence"/>
</dbReference>
<organism evidence="1 2">
    <name type="scientific">Candidatus Mucispirillum faecigallinarum</name>
    <dbReference type="NCBI Taxonomy" id="2838699"/>
    <lineage>
        <taxon>Bacteria</taxon>
        <taxon>Pseudomonadati</taxon>
        <taxon>Deferribacterota</taxon>
        <taxon>Deferribacteres</taxon>
        <taxon>Deferribacterales</taxon>
        <taxon>Mucispirillaceae</taxon>
        <taxon>Mucispirillum</taxon>
    </lineage>
</organism>
<accession>A0A9D2KBF0</accession>
<comment type="caution">
    <text evidence="1">The sequence shown here is derived from an EMBL/GenBank/DDBJ whole genome shotgun (WGS) entry which is preliminary data.</text>
</comment>
<sequence>MSITLEIAEKNLQKWLEAESKLCHIGTYQIGERTLTYRNLKEVRESIDYWQSKVNSLKRGGAFKIHRAVPHR</sequence>
<dbReference type="EMBL" id="DXAQ01000059">
    <property type="protein sequence ID" value="HIZ89046.1"/>
    <property type="molecule type" value="Genomic_DNA"/>
</dbReference>
<proteinExistence type="predicted"/>
<reference evidence="1" key="1">
    <citation type="journal article" date="2021" name="PeerJ">
        <title>Extensive microbial diversity within the chicken gut microbiome revealed by metagenomics and culture.</title>
        <authorList>
            <person name="Gilroy R."/>
            <person name="Ravi A."/>
            <person name="Getino M."/>
            <person name="Pursley I."/>
            <person name="Horton D.L."/>
            <person name="Alikhan N.F."/>
            <person name="Baker D."/>
            <person name="Gharbi K."/>
            <person name="Hall N."/>
            <person name="Watson M."/>
            <person name="Adriaenssens E.M."/>
            <person name="Foster-Nyarko E."/>
            <person name="Jarju S."/>
            <person name="Secka A."/>
            <person name="Antonio M."/>
            <person name="Oren A."/>
            <person name="Chaudhuri R.R."/>
            <person name="La Ragione R."/>
            <person name="Hildebrand F."/>
            <person name="Pallen M.J."/>
        </authorList>
    </citation>
    <scope>NUCLEOTIDE SEQUENCE</scope>
    <source>
        <strain evidence="1">ChiW4-1371</strain>
    </source>
</reference>
<dbReference type="InterPro" id="IPR046146">
    <property type="entry name" value="DUF6148"/>
</dbReference>
<reference evidence="1" key="2">
    <citation type="submission" date="2021-04" db="EMBL/GenBank/DDBJ databases">
        <authorList>
            <person name="Gilroy R."/>
        </authorList>
    </citation>
    <scope>NUCLEOTIDE SEQUENCE</scope>
    <source>
        <strain evidence="1">ChiW4-1371</strain>
    </source>
</reference>
<dbReference type="Pfam" id="PF19645">
    <property type="entry name" value="DUF6148"/>
    <property type="match status" value="1"/>
</dbReference>